<dbReference type="InterPro" id="IPR001441">
    <property type="entry name" value="UPP_synth-like"/>
</dbReference>
<dbReference type="eggNOG" id="KOG1602">
    <property type="taxonomic scope" value="Eukaryota"/>
</dbReference>
<organism evidence="4 5">
    <name type="scientific">Wickerhamomyces ciferrii (strain ATCC 14091 / BCRC 22168 / CBS 111 / JCM 3599 / NBRC 0793 / NRRL Y-1031 F-60-10)</name>
    <name type="common">Yeast</name>
    <name type="synonym">Pichia ciferrii</name>
    <dbReference type="NCBI Taxonomy" id="1206466"/>
    <lineage>
        <taxon>Eukaryota</taxon>
        <taxon>Fungi</taxon>
        <taxon>Dikarya</taxon>
        <taxon>Ascomycota</taxon>
        <taxon>Saccharomycotina</taxon>
        <taxon>Saccharomycetes</taxon>
        <taxon>Phaffomycetales</taxon>
        <taxon>Wickerhamomycetaceae</taxon>
        <taxon>Wickerhamomyces</taxon>
    </lineage>
</organism>
<dbReference type="Proteomes" id="UP000009328">
    <property type="component" value="Unassembled WGS sequence"/>
</dbReference>
<evidence type="ECO:0000313" key="4">
    <source>
        <dbReference type="EMBL" id="CCH46007.1"/>
    </source>
</evidence>
<dbReference type="PANTHER" id="PTHR10291">
    <property type="entry name" value="DEHYDRODOLICHYL DIPHOSPHATE SYNTHASE FAMILY MEMBER"/>
    <property type="match status" value="1"/>
</dbReference>
<keyword evidence="5" id="KW-1185">Reference proteome</keyword>
<comment type="caution">
    <text evidence="4">The sequence shown here is derived from an EMBL/GenBank/DDBJ whole genome shotgun (WGS) entry which is preliminary data.</text>
</comment>
<dbReference type="EC" id="2.5.1.-" evidence="3"/>
<dbReference type="PROSITE" id="PS01066">
    <property type="entry name" value="UPP_SYNTHASE"/>
    <property type="match status" value="1"/>
</dbReference>
<dbReference type="InterPro" id="IPR036424">
    <property type="entry name" value="UPP_synth-like_sf"/>
</dbReference>
<evidence type="ECO:0000313" key="5">
    <source>
        <dbReference type="Proteomes" id="UP000009328"/>
    </source>
</evidence>
<dbReference type="GO" id="GO:0005783">
    <property type="term" value="C:endoplasmic reticulum"/>
    <property type="evidence" value="ECO:0007669"/>
    <property type="project" value="TreeGrafter"/>
</dbReference>
<dbReference type="SUPFAM" id="SSF64005">
    <property type="entry name" value="Undecaprenyl diphosphate synthase"/>
    <property type="match status" value="1"/>
</dbReference>
<dbReference type="NCBIfam" id="TIGR00055">
    <property type="entry name" value="uppS"/>
    <property type="match status" value="1"/>
</dbReference>
<dbReference type="HOGENOM" id="CLU_038505_0_0_1"/>
<dbReference type="GO" id="GO:0005811">
    <property type="term" value="C:lipid droplet"/>
    <property type="evidence" value="ECO:0007669"/>
    <property type="project" value="TreeGrafter"/>
</dbReference>
<name>K0KVN3_WICCF</name>
<dbReference type="FunFam" id="3.40.1180.10:FF:000005">
    <property type="entry name" value="Alkyl transferase"/>
    <property type="match status" value="1"/>
</dbReference>
<dbReference type="GO" id="GO:0016020">
    <property type="term" value="C:membrane"/>
    <property type="evidence" value="ECO:0007669"/>
    <property type="project" value="TreeGrafter"/>
</dbReference>
<dbReference type="FunCoup" id="K0KVN3">
    <property type="interactions" value="43"/>
</dbReference>
<dbReference type="EMBL" id="CAIF01000220">
    <property type="protein sequence ID" value="CCH46007.1"/>
    <property type="molecule type" value="Genomic_DNA"/>
</dbReference>
<sequence>MIPNFIKESIISNPVSIWMEQHLRDLFVGSLRTGQLPNHVAFIMDGNRRYAKNNGIEVSKGHEAGSKSLVHIIDACNQLHIKHVSCYAFSIENFNRSPQEVDTLFEILVDKLNLFLDNEKDYNKLVQIRIIGNKSYIPRDTLIKLEEIERLTQKNNDLILNVNFSYTSRDEITHSISKIIDKSLNNEIITKKIDINEFQKNFYYPEDTPPVDLLIRTSGHTRLSDYLIWQVNDDQISTIEFINVYWPDFKILQFYYLLLKWSYNKSWKQTREEWSNISIFGNNTLNESGINLKDLPNPPPLVSILGKK</sequence>
<dbReference type="GO" id="GO:0045547">
    <property type="term" value="F:ditrans,polycis-polyprenyl diphosphate synthase [(2E,6E)-farnesyl diphosphate specific] activity"/>
    <property type="evidence" value="ECO:0007669"/>
    <property type="project" value="TreeGrafter"/>
</dbReference>
<evidence type="ECO:0000256" key="3">
    <source>
        <dbReference type="RuleBase" id="RU363018"/>
    </source>
</evidence>
<dbReference type="GO" id="GO:0016094">
    <property type="term" value="P:polyprenol biosynthetic process"/>
    <property type="evidence" value="ECO:0007669"/>
    <property type="project" value="TreeGrafter"/>
</dbReference>
<dbReference type="InterPro" id="IPR018520">
    <property type="entry name" value="UPP_synth-like_CS"/>
</dbReference>
<evidence type="ECO:0000256" key="1">
    <source>
        <dbReference type="ARBA" id="ARBA00022679"/>
    </source>
</evidence>
<evidence type="ECO:0000256" key="2">
    <source>
        <dbReference type="ARBA" id="ARBA00022842"/>
    </source>
</evidence>
<dbReference type="GO" id="GO:1904423">
    <property type="term" value="C:dehydrodolichyl diphosphate synthase complex"/>
    <property type="evidence" value="ECO:0007669"/>
    <property type="project" value="TreeGrafter"/>
</dbReference>
<dbReference type="AlphaFoldDB" id="K0KVN3"/>
<dbReference type="Pfam" id="PF01255">
    <property type="entry name" value="Prenyltransf"/>
    <property type="match status" value="1"/>
</dbReference>
<dbReference type="STRING" id="1206466.K0KVN3"/>
<proteinExistence type="inferred from homology"/>
<protein>
    <recommendedName>
        <fullName evidence="3">Alkyl transferase</fullName>
        <ecNumber evidence="3">2.5.1.-</ecNumber>
    </recommendedName>
</protein>
<keyword evidence="2" id="KW-0460">Magnesium</keyword>
<accession>K0KVN3</accession>
<comment type="similarity">
    <text evidence="3">Belongs to the UPP synthase family.</text>
</comment>
<gene>
    <name evidence="4" type="ORF">BN7_5594</name>
</gene>
<dbReference type="PANTHER" id="PTHR10291:SF2">
    <property type="entry name" value="DEHYDRODOLICHYL DIPHOSPHATE SYNTHASE COMPLEX SUBUNIT SRT1"/>
    <property type="match status" value="1"/>
</dbReference>
<dbReference type="InParanoid" id="K0KVN3"/>
<keyword evidence="1 3" id="KW-0808">Transferase</keyword>
<dbReference type="Gene3D" id="3.40.1180.10">
    <property type="entry name" value="Decaprenyl diphosphate synthase-like"/>
    <property type="match status" value="1"/>
</dbReference>
<dbReference type="HAMAP" id="MF_01139">
    <property type="entry name" value="ISPT"/>
    <property type="match status" value="1"/>
</dbReference>
<reference evidence="4 5" key="1">
    <citation type="journal article" date="2012" name="Eukaryot. Cell">
        <title>Draft genome sequence of Wickerhamomyces ciferrii NRRL Y-1031 F-60-10.</title>
        <authorList>
            <person name="Schneider J."/>
            <person name="Andrea H."/>
            <person name="Blom J."/>
            <person name="Jaenicke S."/>
            <person name="Ruckert C."/>
            <person name="Schorsch C."/>
            <person name="Szczepanowski R."/>
            <person name="Farwick M."/>
            <person name="Goesmann A."/>
            <person name="Puhler A."/>
            <person name="Schaffer S."/>
            <person name="Tauch A."/>
            <person name="Kohler T."/>
            <person name="Brinkrolf K."/>
        </authorList>
    </citation>
    <scope>NUCLEOTIDE SEQUENCE [LARGE SCALE GENOMIC DNA]</scope>
    <source>
        <strain evidence="5">ATCC 14091 / BCRC 22168 / CBS 111 / JCM 3599 / NBRC 0793 / NRRL Y-1031 F-60-10</strain>
    </source>
</reference>
<dbReference type="CDD" id="cd00475">
    <property type="entry name" value="Cis_IPPS"/>
    <property type="match status" value="1"/>
</dbReference>